<dbReference type="AlphaFoldDB" id="A0A369CF85"/>
<dbReference type="RefSeq" id="WP_170142119.1">
    <property type="nucleotide sequence ID" value="NZ_QPJY01000003.1"/>
</dbReference>
<gene>
    <name evidence="2" type="ORF">DFQ59_103314</name>
</gene>
<accession>A0A369CF85</accession>
<evidence type="ECO:0000256" key="1">
    <source>
        <dbReference type="SAM" id="SignalP"/>
    </source>
</evidence>
<sequence>MHHKSVLMPLLGLLALLAAPCAMASDLAKEQRWADQIVDALIDGEAIRLEAGATPFLGILTEADGASRAAIVLHGIGAHPDWPQVVQPLRARLPEHGWTTLSLQLPILGNEAAGEDYLPLMDEVAPRLDAGIAYLKERGYGTVVVVAHSMGAAMASDYLAGGDRGVAAFVGIGMGAGATRPGRTDNARSLARITLPVLDLYGSADLEDVVGSAGLRAAAAAQAGNDAYTRQQVDGANHFFDGRDDALLAAVSGWLEANAGP</sequence>
<keyword evidence="1" id="KW-0732">Signal</keyword>
<reference evidence="2 3" key="1">
    <citation type="submission" date="2018-07" db="EMBL/GenBank/DDBJ databases">
        <title>Genomic Encyclopedia of Type Strains, Phase IV (KMG-IV): sequencing the most valuable type-strain genomes for metagenomic binning, comparative biology and taxonomic classification.</title>
        <authorList>
            <person name="Goeker M."/>
        </authorList>
    </citation>
    <scope>NUCLEOTIDE SEQUENCE [LARGE SCALE GENOMIC DNA]</scope>
    <source>
        <strain evidence="2 3">DSM 26407</strain>
    </source>
</reference>
<feature type="chain" id="PRO_5016794183" evidence="1">
    <location>
        <begin position="25"/>
        <end position="261"/>
    </location>
</feature>
<organism evidence="2 3">
    <name type="scientific">Thioalbus denitrificans</name>
    <dbReference type="NCBI Taxonomy" id="547122"/>
    <lineage>
        <taxon>Bacteria</taxon>
        <taxon>Pseudomonadati</taxon>
        <taxon>Pseudomonadota</taxon>
        <taxon>Gammaproteobacteria</taxon>
        <taxon>Chromatiales</taxon>
        <taxon>Ectothiorhodospiraceae</taxon>
        <taxon>Thioalbus</taxon>
    </lineage>
</organism>
<dbReference type="SUPFAM" id="SSF53474">
    <property type="entry name" value="alpha/beta-Hydrolases"/>
    <property type="match status" value="1"/>
</dbReference>
<dbReference type="Gene3D" id="3.40.50.1820">
    <property type="entry name" value="alpha/beta hydrolase"/>
    <property type="match status" value="1"/>
</dbReference>
<dbReference type="Pfam" id="PF12048">
    <property type="entry name" value="DUF3530"/>
    <property type="match status" value="2"/>
</dbReference>
<proteinExistence type="predicted"/>
<dbReference type="InterPro" id="IPR022529">
    <property type="entry name" value="DUF3530"/>
</dbReference>
<name>A0A369CF85_9GAMM</name>
<dbReference type="EMBL" id="QPJY01000003">
    <property type="protein sequence ID" value="RCX31346.1"/>
    <property type="molecule type" value="Genomic_DNA"/>
</dbReference>
<protein>
    <submittedName>
        <fullName evidence="2">Uncharacterized protein DUF3530</fullName>
    </submittedName>
</protein>
<dbReference type="InterPro" id="IPR029058">
    <property type="entry name" value="AB_hydrolase_fold"/>
</dbReference>
<keyword evidence="3" id="KW-1185">Reference proteome</keyword>
<evidence type="ECO:0000313" key="2">
    <source>
        <dbReference type="EMBL" id="RCX31346.1"/>
    </source>
</evidence>
<dbReference type="Proteomes" id="UP000252707">
    <property type="component" value="Unassembled WGS sequence"/>
</dbReference>
<feature type="signal peptide" evidence="1">
    <location>
        <begin position="1"/>
        <end position="24"/>
    </location>
</feature>
<evidence type="ECO:0000313" key="3">
    <source>
        <dbReference type="Proteomes" id="UP000252707"/>
    </source>
</evidence>
<comment type="caution">
    <text evidence="2">The sequence shown here is derived from an EMBL/GenBank/DDBJ whole genome shotgun (WGS) entry which is preliminary data.</text>
</comment>